<dbReference type="Pfam" id="PF00535">
    <property type="entry name" value="Glycos_transf_2"/>
    <property type="match status" value="1"/>
</dbReference>
<dbReference type="KEGG" id="sva:SVA_2770"/>
<evidence type="ECO:0000259" key="6">
    <source>
        <dbReference type="Pfam" id="PF00535"/>
    </source>
</evidence>
<dbReference type="InterPro" id="IPR029044">
    <property type="entry name" value="Nucleotide-diphossugar_trans"/>
</dbReference>
<keyword evidence="3" id="KW-0328">Glycosyltransferase</keyword>
<dbReference type="InterPro" id="IPR001173">
    <property type="entry name" value="Glyco_trans_2-like"/>
</dbReference>
<dbReference type="PANTHER" id="PTHR43646:SF2">
    <property type="entry name" value="GLYCOSYLTRANSFERASE 2-LIKE DOMAIN-CONTAINING PROTEIN"/>
    <property type="match status" value="1"/>
</dbReference>
<evidence type="ECO:0000313" key="7">
    <source>
        <dbReference type="EMBL" id="BAU49318.1"/>
    </source>
</evidence>
<dbReference type="EMBL" id="AP014936">
    <property type="protein sequence ID" value="BAU49318.1"/>
    <property type="molecule type" value="Genomic_DNA"/>
</dbReference>
<keyword evidence="4 7" id="KW-0808">Transferase</keyword>
<evidence type="ECO:0000256" key="4">
    <source>
        <dbReference type="ARBA" id="ARBA00022679"/>
    </source>
</evidence>
<evidence type="ECO:0000256" key="1">
    <source>
        <dbReference type="ARBA" id="ARBA00004236"/>
    </source>
</evidence>
<dbReference type="CDD" id="cd02522">
    <property type="entry name" value="GT_2_like_a"/>
    <property type="match status" value="1"/>
</dbReference>
<comment type="subcellular location">
    <subcellularLocation>
        <location evidence="1">Cell membrane</location>
    </subcellularLocation>
</comment>
<dbReference type="SUPFAM" id="SSF53448">
    <property type="entry name" value="Nucleotide-diphospho-sugar transferases"/>
    <property type="match status" value="1"/>
</dbReference>
<dbReference type="OrthoDB" id="5291101at2"/>
<evidence type="ECO:0000313" key="8">
    <source>
        <dbReference type="Proteomes" id="UP000218899"/>
    </source>
</evidence>
<dbReference type="AlphaFoldDB" id="A0A1B4V719"/>
<evidence type="ECO:0000256" key="2">
    <source>
        <dbReference type="ARBA" id="ARBA00022475"/>
    </source>
</evidence>
<accession>A0A1B4V719</accession>
<keyword evidence="8" id="KW-1185">Reference proteome</keyword>
<dbReference type="NCBIfam" id="TIGR04283">
    <property type="entry name" value="glyco_like_mftF"/>
    <property type="match status" value="1"/>
</dbReference>
<dbReference type="GO" id="GO:0016757">
    <property type="term" value="F:glycosyltransferase activity"/>
    <property type="evidence" value="ECO:0007669"/>
    <property type="project" value="UniProtKB-KW"/>
</dbReference>
<gene>
    <name evidence="7" type="ORF">SVA_2770</name>
</gene>
<dbReference type="PANTHER" id="PTHR43646">
    <property type="entry name" value="GLYCOSYLTRANSFERASE"/>
    <property type="match status" value="1"/>
</dbReference>
<dbReference type="Gene3D" id="3.90.550.10">
    <property type="entry name" value="Spore Coat Polysaccharide Biosynthesis Protein SpsA, Chain A"/>
    <property type="match status" value="1"/>
</dbReference>
<evidence type="ECO:0000256" key="5">
    <source>
        <dbReference type="ARBA" id="ARBA00023136"/>
    </source>
</evidence>
<organism evidence="7 8">
    <name type="scientific">Sulfurifustis variabilis</name>
    <dbReference type="NCBI Taxonomy" id="1675686"/>
    <lineage>
        <taxon>Bacteria</taxon>
        <taxon>Pseudomonadati</taxon>
        <taxon>Pseudomonadota</taxon>
        <taxon>Gammaproteobacteria</taxon>
        <taxon>Acidiferrobacterales</taxon>
        <taxon>Acidiferrobacteraceae</taxon>
        <taxon>Sulfurifustis</taxon>
    </lineage>
</organism>
<reference evidence="7 8" key="1">
    <citation type="submission" date="2015-08" db="EMBL/GenBank/DDBJ databases">
        <title>Complete genome sequence of Sulfurifustis variabilis.</title>
        <authorList>
            <person name="Miura A."/>
            <person name="Kojima H."/>
            <person name="Fukui M."/>
        </authorList>
    </citation>
    <scope>NUCLEOTIDE SEQUENCE [LARGE SCALE GENOMIC DNA]</scope>
    <source>
        <strain evidence="8">skN76</strain>
    </source>
</reference>
<name>A0A1B4V719_9GAMM</name>
<dbReference type="GO" id="GO:0005886">
    <property type="term" value="C:plasma membrane"/>
    <property type="evidence" value="ECO:0007669"/>
    <property type="project" value="UniProtKB-SubCell"/>
</dbReference>
<keyword evidence="2" id="KW-1003">Cell membrane</keyword>
<protein>
    <submittedName>
        <fullName evidence="7">Glycosyl transferase</fullName>
    </submittedName>
</protein>
<evidence type="ECO:0000256" key="3">
    <source>
        <dbReference type="ARBA" id="ARBA00022676"/>
    </source>
</evidence>
<dbReference type="Proteomes" id="UP000218899">
    <property type="component" value="Chromosome"/>
</dbReference>
<dbReference type="InterPro" id="IPR026461">
    <property type="entry name" value="Trfase_2_rSAM/seldom_assoc"/>
</dbReference>
<proteinExistence type="predicted"/>
<feature type="domain" description="Glycosyltransferase 2-like" evidence="6">
    <location>
        <begin position="72"/>
        <end position="140"/>
    </location>
</feature>
<sequence>MSPPGERPGRRPSIAVIVPLWRESEPAALDSLSGDNIPDELILVEVAGDAVTGAALDARTAKIGIGPLPPRRLSAPRGRAAQMNRGARAAGADVLLFLHADTRLPPGALARVREVVAGGRAWGRFDVRLSGGAAVFRAIEWLMNWRSAVTGIATGDQAIFVRRDVFRMLGGFPAIPLMEDIALSTRLKWVERPARLRDRVVASSRRWERDGVARTVVRMWLLRGLYGIGVSPGRLAQWYK</sequence>
<dbReference type="RefSeq" id="WP_096461736.1">
    <property type="nucleotide sequence ID" value="NZ_AP014936.1"/>
</dbReference>
<keyword evidence="5" id="KW-0472">Membrane</keyword>